<feature type="compositionally biased region" description="Basic and acidic residues" evidence="1">
    <location>
        <begin position="352"/>
        <end position="361"/>
    </location>
</feature>
<reference evidence="2" key="1">
    <citation type="submission" date="2023-04" db="EMBL/GenBank/DDBJ databases">
        <title>Aspergillus oryzae NBRC 4228.</title>
        <authorList>
            <person name="Ichikawa N."/>
            <person name="Sato H."/>
            <person name="Tonouchi N."/>
        </authorList>
    </citation>
    <scope>NUCLEOTIDE SEQUENCE</scope>
    <source>
        <strain evidence="2">NBRC 4228</strain>
    </source>
</reference>
<protein>
    <submittedName>
        <fullName evidence="2">Unnamed protein product</fullName>
    </submittedName>
</protein>
<dbReference type="GO" id="GO:0000076">
    <property type="term" value="P:DNA replication checkpoint signaling"/>
    <property type="evidence" value="ECO:0007669"/>
    <property type="project" value="TreeGrafter"/>
</dbReference>
<dbReference type="PANTHER" id="PTHR15237">
    <property type="entry name" value="DNA REPAIR PROTEIN RAD9"/>
    <property type="match status" value="1"/>
</dbReference>
<dbReference type="AlphaFoldDB" id="A0AAN4YWA0"/>
<dbReference type="EMBL" id="BSYA01000145">
    <property type="protein sequence ID" value="GMG34633.1"/>
    <property type="molecule type" value="Genomic_DNA"/>
</dbReference>
<organism evidence="2 3">
    <name type="scientific">Aspergillus oryzae</name>
    <name type="common">Yellow koji mold</name>
    <dbReference type="NCBI Taxonomy" id="5062"/>
    <lineage>
        <taxon>Eukaryota</taxon>
        <taxon>Fungi</taxon>
        <taxon>Dikarya</taxon>
        <taxon>Ascomycota</taxon>
        <taxon>Pezizomycotina</taxon>
        <taxon>Eurotiomycetes</taxon>
        <taxon>Eurotiomycetidae</taxon>
        <taxon>Eurotiales</taxon>
        <taxon>Aspergillaceae</taxon>
        <taxon>Aspergillus</taxon>
        <taxon>Aspergillus subgen. Circumdati</taxon>
    </lineage>
</organism>
<dbReference type="GO" id="GO:0030896">
    <property type="term" value="C:checkpoint clamp complex"/>
    <property type="evidence" value="ECO:0007669"/>
    <property type="project" value="InterPro"/>
</dbReference>
<name>A0AAN4YWA0_ASPOZ</name>
<comment type="caution">
    <text evidence="2">The sequence shown here is derived from an EMBL/GenBank/DDBJ whole genome shotgun (WGS) entry which is preliminary data.</text>
</comment>
<feature type="compositionally biased region" description="Polar residues" evidence="1">
    <location>
        <begin position="262"/>
        <end position="272"/>
    </location>
</feature>
<dbReference type="Proteomes" id="UP001165205">
    <property type="component" value="Unassembled WGS sequence"/>
</dbReference>
<evidence type="ECO:0000256" key="1">
    <source>
        <dbReference type="SAM" id="MobiDB-lite"/>
    </source>
</evidence>
<dbReference type="Pfam" id="PF04139">
    <property type="entry name" value="Rad9"/>
    <property type="match status" value="1"/>
</dbReference>
<dbReference type="PANTHER" id="PTHR15237:SF0">
    <property type="entry name" value="CELL CYCLE CHECKPOINT CONTROL PROTEIN"/>
    <property type="match status" value="1"/>
</dbReference>
<dbReference type="InterPro" id="IPR007268">
    <property type="entry name" value="Rad9/Ddc1"/>
</dbReference>
<accession>A0AAN4YWA0</accession>
<evidence type="ECO:0000313" key="3">
    <source>
        <dbReference type="Proteomes" id="UP001165205"/>
    </source>
</evidence>
<dbReference type="GO" id="GO:0031573">
    <property type="term" value="P:mitotic intra-S DNA damage checkpoint signaling"/>
    <property type="evidence" value="ECO:0007669"/>
    <property type="project" value="TreeGrafter"/>
</dbReference>
<gene>
    <name evidence="2" type="ORF">Aory04_000996500</name>
</gene>
<dbReference type="GO" id="GO:0006281">
    <property type="term" value="P:DNA repair"/>
    <property type="evidence" value="ECO:0007669"/>
    <property type="project" value="TreeGrafter"/>
</dbReference>
<sequence length="361" mass="40445">MVALSFSLAPEALYQLHDALTCLAKFYETLRLSVLNSTKTAYAAFVFESDTFFESYSFDMPRGSRASRTGRPDRFCCQLYIKVRTSATSHLGMFLALTFVRHCFRSSRGELETRIPQLNVAKLSCMNTRIKLNVDLPLRCFVDLLTYEPTTVNHAVFDRTKTTNQWSIEPRFLREITDHFSPSAEQLDIYSENGKAVFTSFTTKITDGKGLVHSLTVLAYDFGGVKTEFTLMTTGDPDSDIPDSSRAPELSARQTPAPASVSRANVTSNTSHMPPPRARSIRPLTGTPGASVRGTDTNTQSQRPPPASIQFDSLFVPADDDRQWDVPNDEEEEAEDRLGWDATGDQVWQRTDLPRRITDQS</sequence>
<proteinExistence type="predicted"/>
<dbReference type="Gene3D" id="3.70.10.10">
    <property type="match status" value="1"/>
</dbReference>
<feature type="region of interest" description="Disordered" evidence="1">
    <location>
        <begin position="233"/>
        <end position="361"/>
    </location>
</feature>
<dbReference type="GO" id="GO:0071479">
    <property type="term" value="P:cellular response to ionizing radiation"/>
    <property type="evidence" value="ECO:0007669"/>
    <property type="project" value="TreeGrafter"/>
</dbReference>
<evidence type="ECO:0000313" key="2">
    <source>
        <dbReference type="EMBL" id="GMG34633.1"/>
    </source>
</evidence>